<protein>
    <submittedName>
        <fullName evidence="2">Unannotated protein</fullName>
    </submittedName>
</protein>
<dbReference type="GO" id="GO:0003677">
    <property type="term" value="F:DNA binding"/>
    <property type="evidence" value="ECO:0007669"/>
    <property type="project" value="InterPro"/>
</dbReference>
<dbReference type="GO" id="GO:0046872">
    <property type="term" value="F:metal ion binding"/>
    <property type="evidence" value="ECO:0007669"/>
    <property type="project" value="InterPro"/>
</dbReference>
<dbReference type="Pfam" id="PF02583">
    <property type="entry name" value="Trns_repr_metal"/>
    <property type="match status" value="1"/>
</dbReference>
<dbReference type="EMBL" id="CAEZVY010000113">
    <property type="protein sequence ID" value="CAB4648142.1"/>
    <property type="molecule type" value="Genomic_DNA"/>
</dbReference>
<dbReference type="EMBL" id="CAEZTM010000046">
    <property type="protein sequence ID" value="CAB4575205.1"/>
    <property type="molecule type" value="Genomic_DNA"/>
</dbReference>
<dbReference type="InterPro" id="IPR003735">
    <property type="entry name" value="Metal_Tscrpt_repr"/>
</dbReference>
<sequence length="91" mass="9676">MSEATATDMKPVINRLRRAHGQLAAVITMVEQGKDCRSVVTQLSAVSSALDKAGFAIIATAMKECVAEEGKPQKEGALAVEDLEKLFLSLS</sequence>
<evidence type="ECO:0000313" key="2">
    <source>
        <dbReference type="EMBL" id="CAB4648142.1"/>
    </source>
</evidence>
<gene>
    <name evidence="1" type="ORF">UFOPK1684_00998</name>
    <name evidence="2" type="ORF">UFOPK2158_01038</name>
</gene>
<accession>A0A6J6KF34</accession>
<dbReference type="CDD" id="cd10148">
    <property type="entry name" value="CsoR-like_DUF156"/>
    <property type="match status" value="1"/>
</dbReference>
<evidence type="ECO:0000313" key="1">
    <source>
        <dbReference type="EMBL" id="CAB4575205.1"/>
    </source>
</evidence>
<dbReference type="AlphaFoldDB" id="A0A6J6KF34"/>
<dbReference type="PANTHER" id="PTHR33677">
    <property type="entry name" value="TRANSCRIPTIONAL REPRESSOR FRMR-RELATED"/>
    <property type="match status" value="1"/>
</dbReference>
<proteinExistence type="predicted"/>
<dbReference type="Gene3D" id="1.20.58.1000">
    <property type="entry name" value="Metal-sensitive repressor, helix protomer"/>
    <property type="match status" value="1"/>
</dbReference>
<name>A0A6J6KF34_9ZZZZ</name>
<organism evidence="2">
    <name type="scientific">freshwater metagenome</name>
    <dbReference type="NCBI Taxonomy" id="449393"/>
    <lineage>
        <taxon>unclassified sequences</taxon>
        <taxon>metagenomes</taxon>
        <taxon>ecological metagenomes</taxon>
    </lineage>
</organism>
<dbReference type="PANTHER" id="PTHR33677:SF5">
    <property type="entry name" value="TRANSCRIPTIONAL REPRESSOR FRMR"/>
    <property type="match status" value="1"/>
</dbReference>
<dbReference type="InterPro" id="IPR038390">
    <property type="entry name" value="Metal_Tscrpt_repr_sf"/>
</dbReference>
<reference evidence="2" key="1">
    <citation type="submission" date="2020-05" db="EMBL/GenBank/DDBJ databases">
        <authorList>
            <person name="Chiriac C."/>
            <person name="Salcher M."/>
            <person name="Ghai R."/>
            <person name="Kavagutti S V."/>
        </authorList>
    </citation>
    <scope>NUCLEOTIDE SEQUENCE</scope>
</reference>
<dbReference type="GO" id="GO:0006355">
    <property type="term" value="P:regulation of DNA-templated transcription"/>
    <property type="evidence" value="ECO:0007669"/>
    <property type="project" value="InterPro"/>
</dbReference>